<evidence type="ECO:0000256" key="3">
    <source>
        <dbReference type="SAM" id="SignalP"/>
    </source>
</evidence>
<protein>
    <submittedName>
        <fullName evidence="4">Sugar ABC transporter substrate-binding protein</fullName>
    </submittedName>
</protein>
<evidence type="ECO:0000313" key="4">
    <source>
        <dbReference type="EMBL" id="QKE90548.1"/>
    </source>
</evidence>
<dbReference type="PANTHER" id="PTHR43649">
    <property type="entry name" value="ARABINOSE-BINDING PROTEIN-RELATED"/>
    <property type="match status" value="1"/>
</dbReference>
<reference evidence="4 5" key="1">
    <citation type="journal article" date="2014" name="World J. Microbiol. Biotechnol.">
        <title>Biodiversity and physiological characteristics of Antarctic and Arctic lichens-associated bacteria.</title>
        <authorList>
            <person name="Lee Y.M."/>
            <person name="Kim E.H."/>
            <person name="Lee H.K."/>
            <person name="Hong S.G."/>
        </authorList>
    </citation>
    <scope>NUCLEOTIDE SEQUENCE [LARGE SCALE GENOMIC DNA]</scope>
    <source>
        <strain evidence="4 5">PAMC 26569</strain>
    </source>
</reference>
<keyword evidence="3" id="KW-0732">Signal</keyword>
<feature type="chain" id="PRO_5026904499" evidence="3">
    <location>
        <begin position="23"/>
        <end position="418"/>
    </location>
</feature>
<accession>A0A6M8HQC3</accession>
<comment type="subcellular location">
    <subcellularLocation>
        <location evidence="1">Periplasm</location>
    </subcellularLocation>
</comment>
<dbReference type="AlphaFoldDB" id="A0A6M8HQC3"/>
<evidence type="ECO:0000313" key="5">
    <source>
        <dbReference type="Proteomes" id="UP000500767"/>
    </source>
</evidence>
<organism evidence="4 5">
    <name type="scientific">Lichenicola cladoniae</name>
    <dbReference type="NCBI Taxonomy" id="1484109"/>
    <lineage>
        <taxon>Bacteria</taxon>
        <taxon>Pseudomonadati</taxon>
        <taxon>Pseudomonadota</taxon>
        <taxon>Alphaproteobacteria</taxon>
        <taxon>Acetobacterales</taxon>
        <taxon>Acetobacteraceae</taxon>
        <taxon>Lichenicola</taxon>
    </lineage>
</organism>
<comment type="similarity">
    <text evidence="2">Belongs to the bacterial solute-binding protein 1 family.</text>
</comment>
<dbReference type="InterPro" id="IPR050490">
    <property type="entry name" value="Bact_solute-bd_prot1"/>
</dbReference>
<gene>
    <name evidence="4" type="ORF">HN018_11345</name>
</gene>
<dbReference type="Pfam" id="PF01547">
    <property type="entry name" value="SBP_bac_1"/>
    <property type="match status" value="1"/>
</dbReference>
<dbReference type="InterPro" id="IPR006059">
    <property type="entry name" value="SBP"/>
</dbReference>
<dbReference type="CDD" id="cd13585">
    <property type="entry name" value="PBP2_TMBP_like"/>
    <property type="match status" value="1"/>
</dbReference>
<evidence type="ECO:0000256" key="2">
    <source>
        <dbReference type="ARBA" id="ARBA00008520"/>
    </source>
</evidence>
<dbReference type="RefSeq" id="WP_171835495.1">
    <property type="nucleotide sequence ID" value="NZ_CP053708.1"/>
</dbReference>
<dbReference type="EMBL" id="CP053708">
    <property type="protein sequence ID" value="QKE90548.1"/>
    <property type="molecule type" value="Genomic_DNA"/>
</dbReference>
<feature type="signal peptide" evidence="3">
    <location>
        <begin position="1"/>
        <end position="22"/>
    </location>
</feature>
<dbReference type="KEGG" id="lck:HN018_11345"/>
<dbReference type="GO" id="GO:0042597">
    <property type="term" value="C:periplasmic space"/>
    <property type="evidence" value="ECO:0007669"/>
    <property type="project" value="UniProtKB-SubCell"/>
</dbReference>
<name>A0A6M8HQC3_9PROT</name>
<proteinExistence type="inferred from homology"/>
<sequence>MKLSGLALGVGLLLGGTGLAQAADPVTLHFWVAWDPALPDAKIAQDGIARFEKLHPDIKIDVQDMSFGAMHDKLITAIAGGQPPDVSWGLSEWLGEMDRMGALADLTDAASTWPDRSAIYPSVLAGLTINGRLKALPHYLGIRGLLYHADMLAKAGITTPPTTWQELVDDAPKIHAATGKYAFGVANDSVRAPQELFTLMAQNDVTLAEPRTGGRFRNNWDTDTAQLQRMTEVLTLYQTMLAKGVIAPNATSWGWEEEDNNFALGQYAMVMDGSWMHLHEAQYPDSMRDVQIAPPPKLAHAATYFEINPIYVFKASPHPKEAFEFASYLDSKEYQSLARPTDSPREDVRGTDKWATGFAKLTPIGKTFPPIALGQVSRDMQEAIGRVLLRHQDPATVAAWLGRAINKDLRKSGELAAS</sequence>
<dbReference type="Proteomes" id="UP000500767">
    <property type="component" value="Chromosome"/>
</dbReference>
<keyword evidence="5" id="KW-1185">Reference proteome</keyword>
<evidence type="ECO:0000256" key="1">
    <source>
        <dbReference type="ARBA" id="ARBA00004418"/>
    </source>
</evidence>
<dbReference type="SUPFAM" id="SSF53850">
    <property type="entry name" value="Periplasmic binding protein-like II"/>
    <property type="match status" value="1"/>
</dbReference>
<dbReference type="PANTHER" id="PTHR43649:SF12">
    <property type="entry name" value="DIACETYLCHITOBIOSE BINDING PROTEIN DASA"/>
    <property type="match status" value="1"/>
</dbReference>
<dbReference type="Gene3D" id="3.40.190.10">
    <property type="entry name" value="Periplasmic binding protein-like II"/>
    <property type="match status" value="1"/>
</dbReference>